<keyword evidence="3 5" id="KW-1133">Transmembrane helix</keyword>
<dbReference type="Gene3D" id="1.20.58.340">
    <property type="entry name" value="Magnesium transport protein CorA, transmembrane region"/>
    <property type="match status" value="1"/>
</dbReference>
<gene>
    <name evidence="6" type="ORF">EDB81DRAFT_857923</name>
</gene>
<feature type="transmembrane region" description="Helical" evidence="5">
    <location>
        <begin position="390"/>
        <end position="412"/>
    </location>
</feature>
<keyword evidence="2 5" id="KW-0812">Transmembrane</keyword>
<dbReference type="GO" id="GO:0016020">
    <property type="term" value="C:membrane"/>
    <property type="evidence" value="ECO:0007669"/>
    <property type="project" value="UniProtKB-SubCell"/>
</dbReference>
<evidence type="ECO:0000256" key="4">
    <source>
        <dbReference type="ARBA" id="ARBA00023136"/>
    </source>
</evidence>
<dbReference type="EMBL" id="JAGMUV010000011">
    <property type="protein sequence ID" value="KAH7140781.1"/>
    <property type="molecule type" value="Genomic_DNA"/>
</dbReference>
<keyword evidence="7" id="KW-1185">Reference proteome</keyword>
<dbReference type="OrthoDB" id="5392974at2759"/>
<evidence type="ECO:0000256" key="1">
    <source>
        <dbReference type="ARBA" id="ARBA00004141"/>
    </source>
</evidence>
<dbReference type="Proteomes" id="UP000738349">
    <property type="component" value="Unassembled WGS sequence"/>
</dbReference>
<comment type="caution">
    <text evidence="6">The sequence shown here is derived from an EMBL/GenBank/DDBJ whole genome shotgun (WGS) entry which is preliminary data.</text>
</comment>
<evidence type="ECO:0000313" key="6">
    <source>
        <dbReference type="EMBL" id="KAH7140781.1"/>
    </source>
</evidence>
<proteinExistence type="predicted"/>
<name>A0A9P9EPJ4_9HYPO</name>
<evidence type="ECO:0000313" key="7">
    <source>
        <dbReference type="Proteomes" id="UP000738349"/>
    </source>
</evidence>
<dbReference type="SUPFAM" id="SSF144083">
    <property type="entry name" value="Magnesium transport protein CorA, transmembrane region"/>
    <property type="match status" value="1"/>
</dbReference>
<sequence length="429" mass="49784">MATPTPSLPSLFEKGSVETVEFSNFETSAKIIKRNGWKLPPIHWETQNYDGAQSFIKLPPQRDKRRLLDKNRFRLLHIQHRPMDRRSELTPIIKVAADHGWVGDRFKFFVENNTTGSAVMETTENISFIAQSPADDDYPYFCVSVTDKYTNGYHRDADWVSLVLTDLGMPRAELESLLVAESFPHDYPELRYLDFMLLPIVLLRWQVEQITTELNSIKDKIMKQDNTLLSSTIENAMQIRNHVFGMRRNHVMLHRRWTFAREFADNMVRCFNKIEKRNSRENSEVAYSLSLRDTVQTQDDILNILLYDLNTTLSRIQAQQTTIDNLISITIARNSQISAQEGLRDSRSMKTIAIVTLVFLPGTFVASLFSMSMFDWEAGRKKGQVVSARWLWVFFAISVPLTLLVLLTWALWHRRAERKFKAREGDKLA</sequence>
<protein>
    <submittedName>
        <fullName evidence="6">Uncharacterized protein</fullName>
    </submittedName>
</protein>
<evidence type="ECO:0000256" key="5">
    <source>
        <dbReference type="SAM" id="Phobius"/>
    </source>
</evidence>
<keyword evidence="4 5" id="KW-0472">Membrane</keyword>
<organism evidence="6 7">
    <name type="scientific">Dactylonectria macrodidyma</name>
    <dbReference type="NCBI Taxonomy" id="307937"/>
    <lineage>
        <taxon>Eukaryota</taxon>
        <taxon>Fungi</taxon>
        <taxon>Dikarya</taxon>
        <taxon>Ascomycota</taxon>
        <taxon>Pezizomycotina</taxon>
        <taxon>Sordariomycetes</taxon>
        <taxon>Hypocreomycetidae</taxon>
        <taxon>Hypocreales</taxon>
        <taxon>Nectriaceae</taxon>
        <taxon>Dactylonectria</taxon>
    </lineage>
</organism>
<evidence type="ECO:0000256" key="2">
    <source>
        <dbReference type="ARBA" id="ARBA00022692"/>
    </source>
</evidence>
<reference evidence="6" key="1">
    <citation type="journal article" date="2021" name="Nat. Commun.">
        <title>Genetic determinants of endophytism in the Arabidopsis root mycobiome.</title>
        <authorList>
            <person name="Mesny F."/>
            <person name="Miyauchi S."/>
            <person name="Thiergart T."/>
            <person name="Pickel B."/>
            <person name="Atanasova L."/>
            <person name="Karlsson M."/>
            <person name="Huettel B."/>
            <person name="Barry K.W."/>
            <person name="Haridas S."/>
            <person name="Chen C."/>
            <person name="Bauer D."/>
            <person name="Andreopoulos W."/>
            <person name="Pangilinan J."/>
            <person name="LaButti K."/>
            <person name="Riley R."/>
            <person name="Lipzen A."/>
            <person name="Clum A."/>
            <person name="Drula E."/>
            <person name="Henrissat B."/>
            <person name="Kohler A."/>
            <person name="Grigoriev I.V."/>
            <person name="Martin F.M."/>
            <person name="Hacquard S."/>
        </authorList>
    </citation>
    <scope>NUCLEOTIDE SEQUENCE</scope>
    <source>
        <strain evidence="6">MPI-CAGE-AT-0147</strain>
    </source>
</reference>
<dbReference type="InterPro" id="IPR045863">
    <property type="entry name" value="CorA_TM1_TM2"/>
</dbReference>
<feature type="transmembrane region" description="Helical" evidence="5">
    <location>
        <begin position="352"/>
        <end position="370"/>
    </location>
</feature>
<dbReference type="AlphaFoldDB" id="A0A9P9EPJ4"/>
<evidence type="ECO:0000256" key="3">
    <source>
        <dbReference type="ARBA" id="ARBA00022989"/>
    </source>
</evidence>
<accession>A0A9P9EPJ4</accession>
<comment type="subcellular location">
    <subcellularLocation>
        <location evidence="1">Membrane</location>
        <topology evidence="1">Multi-pass membrane protein</topology>
    </subcellularLocation>
</comment>